<dbReference type="Proteomes" id="UP000001593">
    <property type="component" value="Unassembled WGS sequence"/>
</dbReference>
<dbReference type="Pfam" id="PF15162">
    <property type="entry name" value="SCRE"/>
    <property type="match status" value="1"/>
</dbReference>
<dbReference type="InterPro" id="IPR027857">
    <property type="entry name" value="SCRE"/>
</dbReference>
<dbReference type="STRING" id="45351.A7S049"/>
<gene>
    <name evidence="1" type="ORF">NEMVEDRAFT_v1g204745</name>
</gene>
<organism evidence="1 2">
    <name type="scientific">Nematostella vectensis</name>
    <name type="common">Starlet sea anemone</name>
    <dbReference type="NCBI Taxonomy" id="45351"/>
    <lineage>
        <taxon>Eukaryota</taxon>
        <taxon>Metazoa</taxon>
        <taxon>Cnidaria</taxon>
        <taxon>Anthozoa</taxon>
        <taxon>Hexacorallia</taxon>
        <taxon>Actiniaria</taxon>
        <taxon>Edwardsiidae</taxon>
        <taxon>Nematostella</taxon>
    </lineage>
</organism>
<dbReference type="FunCoup" id="A7S049">
    <property type="interactions" value="32"/>
</dbReference>
<keyword evidence="2" id="KW-1185">Reference proteome</keyword>
<dbReference type="OrthoDB" id="6149480at2759"/>
<dbReference type="PANTHER" id="PTHR31408">
    <property type="entry name" value="HYPOTHETICAL PROTEIN LOC689986"/>
    <property type="match status" value="1"/>
</dbReference>
<protein>
    <submittedName>
        <fullName evidence="1">Uncharacterized protein</fullName>
    </submittedName>
</protein>
<proteinExistence type="predicted"/>
<dbReference type="KEGG" id="nve:5514804"/>
<dbReference type="AlphaFoldDB" id="A7S049"/>
<dbReference type="GO" id="GO:0005694">
    <property type="term" value="C:chromosome"/>
    <property type="evidence" value="ECO:0000318"/>
    <property type="project" value="GO_Central"/>
</dbReference>
<dbReference type="GO" id="GO:0007131">
    <property type="term" value="P:reciprocal meiotic recombination"/>
    <property type="evidence" value="ECO:0000318"/>
    <property type="project" value="GO_Central"/>
</dbReference>
<dbReference type="EMBL" id="DS469559">
    <property type="protein sequence ID" value="EDO42955.1"/>
    <property type="molecule type" value="Genomic_DNA"/>
</dbReference>
<sequence length="157" mass="17322">MAAAEPSWPIIINYSLADSELRSIFQSQNYKVRVSKSNGKDVVIFPLSSVAFFLLRLDEITAQIDGKSNVDQEVVHRFLGEKLGFLLACSPKECAESMLNIAKITCKPLNCVVKERLQKLKSATVSDGVILDILSNLGLNSHHILFLNMAISSHSFA</sequence>
<dbReference type="GO" id="GO:0007130">
    <property type="term" value="P:synaptonemal complex assembly"/>
    <property type="evidence" value="ECO:0000318"/>
    <property type="project" value="GO_Central"/>
</dbReference>
<evidence type="ECO:0000313" key="1">
    <source>
        <dbReference type="EMBL" id="EDO42955.1"/>
    </source>
</evidence>
<accession>A7S049</accession>
<reference evidence="1 2" key="1">
    <citation type="journal article" date="2007" name="Science">
        <title>Sea anemone genome reveals ancestral eumetazoan gene repertoire and genomic organization.</title>
        <authorList>
            <person name="Putnam N.H."/>
            <person name="Srivastava M."/>
            <person name="Hellsten U."/>
            <person name="Dirks B."/>
            <person name="Chapman J."/>
            <person name="Salamov A."/>
            <person name="Terry A."/>
            <person name="Shapiro H."/>
            <person name="Lindquist E."/>
            <person name="Kapitonov V.V."/>
            <person name="Jurka J."/>
            <person name="Genikhovich G."/>
            <person name="Grigoriev I.V."/>
            <person name="Lucas S.M."/>
            <person name="Steele R.E."/>
            <person name="Finnerty J.R."/>
            <person name="Technau U."/>
            <person name="Martindale M.Q."/>
            <person name="Rokhsar D.S."/>
        </authorList>
    </citation>
    <scope>NUCLEOTIDE SEQUENCE [LARGE SCALE GENOMIC DNA]</scope>
    <source>
        <strain evidence="2">CH2 X CH6</strain>
    </source>
</reference>
<dbReference type="PhylomeDB" id="A7S049"/>
<dbReference type="HOGENOM" id="CLU_1680028_0_0_1"/>
<dbReference type="InParanoid" id="A7S049"/>
<name>A7S049_NEMVE</name>
<evidence type="ECO:0000313" key="2">
    <source>
        <dbReference type="Proteomes" id="UP000001593"/>
    </source>
</evidence>
<dbReference type="PANTHER" id="PTHR31408:SF2">
    <property type="entry name" value="PROTEIN SPO16 HOMOLOG"/>
    <property type="match status" value="1"/>
</dbReference>